<gene>
    <name evidence="6" type="ORF">PCOR1329_LOCUS70139</name>
</gene>
<organism evidence="6 7">
    <name type="scientific">Prorocentrum cordatum</name>
    <dbReference type="NCBI Taxonomy" id="2364126"/>
    <lineage>
        <taxon>Eukaryota</taxon>
        <taxon>Sar</taxon>
        <taxon>Alveolata</taxon>
        <taxon>Dinophyceae</taxon>
        <taxon>Prorocentrales</taxon>
        <taxon>Prorocentraceae</taxon>
        <taxon>Prorocentrum</taxon>
    </lineage>
</organism>
<sequence>VDTSRAELLDRRPVAGCEDVCMEHPTTNASYTGDRGCRYIYMAACNDVGTSSPMSGWARVDLESGRVQRWWAGSRCFADEPRFVPRVGPRGTWTPGAPEGAEDNGWIIGVLADIARGRSCLCVFDAARLDDGPVCRAWLPSVLPHGLHGSFVSASR</sequence>
<evidence type="ECO:0000313" key="6">
    <source>
        <dbReference type="EMBL" id="CAK0889663.1"/>
    </source>
</evidence>
<dbReference type="Proteomes" id="UP001189429">
    <property type="component" value="Unassembled WGS sequence"/>
</dbReference>
<dbReference type="InterPro" id="IPR004294">
    <property type="entry name" value="Carotenoid_Oase"/>
</dbReference>
<protein>
    <recommendedName>
        <fullName evidence="8">Dioxygenase</fullName>
    </recommendedName>
</protein>
<dbReference type="Pfam" id="PF03055">
    <property type="entry name" value="RPE65"/>
    <property type="match status" value="1"/>
</dbReference>
<proteinExistence type="inferred from homology"/>
<evidence type="ECO:0000256" key="1">
    <source>
        <dbReference type="ARBA" id="ARBA00001954"/>
    </source>
</evidence>
<name>A0ABN9WWB0_9DINO</name>
<keyword evidence="5" id="KW-0408">Iron</keyword>
<accession>A0ABN9WWB0</accession>
<dbReference type="EMBL" id="CAUYUJ010019249">
    <property type="protein sequence ID" value="CAK0889663.1"/>
    <property type="molecule type" value="Genomic_DNA"/>
</dbReference>
<dbReference type="PANTHER" id="PTHR10543">
    <property type="entry name" value="BETA-CAROTENE DIOXYGENASE"/>
    <property type="match status" value="1"/>
</dbReference>
<evidence type="ECO:0000256" key="4">
    <source>
        <dbReference type="ARBA" id="ARBA00023002"/>
    </source>
</evidence>
<keyword evidence="3" id="KW-0479">Metal-binding</keyword>
<comment type="cofactor">
    <cofactor evidence="1">
        <name>Fe(2+)</name>
        <dbReference type="ChEBI" id="CHEBI:29033"/>
    </cofactor>
</comment>
<evidence type="ECO:0000256" key="2">
    <source>
        <dbReference type="ARBA" id="ARBA00006787"/>
    </source>
</evidence>
<feature type="non-terminal residue" evidence="6">
    <location>
        <position position="1"/>
    </location>
</feature>
<evidence type="ECO:0008006" key="8">
    <source>
        <dbReference type="Google" id="ProtNLM"/>
    </source>
</evidence>
<comment type="caution">
    <text evidence="6">The sequence shown here is derived from an EMBL/GenBank/DDBJ whole genome shotgun (WGS) entry which is preliminary data.</text>
</comment>
<reference evidence="6" key="1">
    <citation type="submission" date="2023-10" db="EMBL/GenBank/DDBJ databases">
        <authorList>
            <person name="Chen Y."/>
            <person name="Shah S."/>
            <person name="Dougan E. K."/>
            <person name="Thang M."/>
            <person name="Chan C."/>
        </authorList>
    </citation>
    <scope>NUCLEOTIDE SEQUENCE [LARGE SCALE GENOMIC DNA]</scope>
</reference>
<evidence type="ECO:0000313" key="7">
    <source>
        <dbReference type="Proteomes" id="UP001189429"/>
    </source>
</evidence>
<evidence type="ECO:0000256" key="5">
    <source>
        <dbReference type="ARBA" id="ARBA00023004"/>
    </source>
</evidence>
<keyword evidence="4" id="KW-0560">Oxidoreductase</keyword>
<comment type="similarity">
    <text evidence="2">Belongs to the carotenoid oxygenase family.</text>
</comment>
<keyword evidence="7" id="KW-1185">Reference proteome</keyword>
<evidence type="ECO:0000256" key="3">
    <source>
        <dbReference type="ARBA" id="ARBA00022723"/>
    </source>
</evidence>
<dbReference type="PANTHER" id="PTHR10543:SF89">
    <property type="entry name" value="CAROTENOID 9,10(9',10')-CLEAVAGE DIOXYGENASE 1"/>
    <property type="match status" value="1"/>
</dbReference>